<protein>
    <submittedName>
        <fullName evidence="1">Uncharacterized protein</fullName>
    </submittedName>
</protein>
<keyword evidence="2" id="KW-1185">Reference proteome</keyword>
<evidence type="ECO:0000313" key="2">
    <source>
        <dbReference type="Proteomes" id="UP001279642"/>
    </source>
</evidence>
<dbReference type="EMBL" id="JAXCLW010000003">
    <property type="protein sequence ID" value="MDY0884102.1"/>
    <property type="molecule type" value="Genomic_DNA"/>
</dbReference>
<accession>A0ABU5ECR4</accession>
<dbReference type="Proteomes" id="UP001279642">
    <property type="component" value="Unassembled WGS sequence"/>
</dbReference>
<organism evidence="1 2">
    <name type="scientific">Dongia soli</name>
    <dbReference type="NCBI Taxonomy" id="600628"/>
    <lineage>
        <taxon>Bacteria</taxon>
        <taxon>Pseudomonadati</taxon>
        <taxon>Pseudomonadota</taxon>
        <taxon>Alphaproteobacteria</taxon>
        <taxon>Rhodospirillales</taxon>
        <taxon>Dongiaceae</taxon>
        <taxon>Dongia</taxon>
    </lineage>
</organism>
<sequence length="54" mass="5899">MESDHKVAAAILAVAILNNQADKPNGRPTALKGKPYEERLIETFFQVLKSICAS</sequence>
<proteinExistence type="predicted"/>
<reference evidence="1 2" key="1">
    <citation type="journal article" date="2016" name="Antonie Van Leeuwenhoek">
        <title>Dongia soli sp. nov., isolated from soil from Dokdo, Korea.</title>
        <authorList>
            <person name="Kim D.U."/>
            <person name="Lee H."/>
            <person name="Kim H."/>
            <person name="Kim S.G."/>
            <person name="Ka J.O."/>
        </authorList>
    </citation>
    <scope>NUCLEOTIDE SEQUENCE [LARGE SCALE GENOMIC DNA]</scope>
    <source>
        <strain evidence="1 2">D78</strain>
    </source>
</reference>
<name>A0ABU5ECR4_9PROT</name>
<gene>
    <name evidence="1" type="ORF">SMD27_14745</name>
</gene>
<evidence type="ECO:0000313" key="1">
    <source>
        <dbReference type="EMBL" id="MDY0884102.1"/>
    </source>
</evidence>
<comment type="caution">
    <text evidence="1">The sequence shown here is derived from an EMBL/GenBank/DDBJ whole genome shotgun (WGS) entry which is preliminary data.</text>
</comment>
<dbReference type="RefSeq" id="WP_320509154.1">
    <property type="nucleotide sequence ID" value="NZ_JAXCLW010000003.1"/>
</dbReference>